<keyword evidence="2" id="KW-1185">Reference proteome</keyword>
<protein>
    <submittedName>
        <fullName evidence="1">WbqC-like protein family protein</fullName>
    </submittedName>
</protein>
<dbReference type="AlphaFoldDB" id="A0A1I6EJY2"/>
<evidence type="ECO:0000313" key="2">
    <source>
        <dbReference type="Proteomes" id="UP000199584"/>
    </source>
</evidence>
<dbReference type="OrthoDB" id="3611744at2"/>
<gene>
    <name evidence="1" type="ORF">SAMN05660706_1526</name>
</gene>
<dbReference type="STRING" id="39060.SAMN05660706_1526"/>
<dbReference type="InterPro" id="IPR014985">
    <property type="entry name" value="WbqC"/>
</dbReference>
<organism evidence="1 2">
    <name type="scientific">Desulfoscipio geothermicus DSM 3669</name>
    <dbReference type="NCBI Taxonomy" id="1121426"/>
    <lineage>
        <taxon>Bacteria</taxon>
        <taxon>Bacillati</taxon>
        <taxon>Bacillota</taxon>
        <taxon>Clostridia</taxon>
        <taxon>Eubacteriales</taxon>
        <taxon>Desulfallaceae</taxon>
        <taxon>Desulfoscipio</taxon>
    </lineage>
</organism>
<dbReference type="Proteomes" id="UP000199584">
    <property type="component" value="Unassembled WGS sequence"/>
</dbReference>
<dbReference type="EMBL" id="FOYM01000052">
    <property type="protein sequence ID" value="SFR18050.1"/>
    <property type="molecule type" value="Genomic_DNA"/>
</dbReference>
<reference evidence="2" key="1">
    <citation type="submission" date="2016-10" db="EMBL/GenBank/DDBJ databases">
        <authorList>
            <person name="Varghese N."/>
            <person name="Submissions S."/>
        </authorList>
    </citation>
    <scope>NUCLEOTIDE SEQUENCE [LARGE SCALE GENOMIC DNA]</scope>
    <source>
        <strain evidence="2">DSM 3669</strain>
    </source>
</reference>
<dbReference type="Pfam" id="PF08889">
    <property type="entry name" value="WbqC"/>
    <property type="match status" value="1"/>
</dbReference>
<sequence>MKVAIHQPNFMPWAGYFYKILMADIFIFFDTVQFPRGKSYCSRVKIKAPEGAKWLTVPVSGKGKMLQIKDVQMSGGAWTKKHLGTLKACYGKTPYFNEIFPGIENIYASAGQYIADFNIQLISYMANILEARTKFIHASNLQVQAGDTGGYIINLVKSVGGSIYISGQGAGTGRYLVEQNFKKAGVKLELFNYVYPRYQQLWGDFVPGLSVADILFNTGPQARDLILSGGIKE</sequence>
<name>A0A1I6EJY2_9FIRM</name>
<evidence type="ECO:0000313" key="1">
    <source>
        <dbReference type="EMBL" id="SFR18050.1"/>
    </source>
</evidence>
<accession>A0A1I6EJY2</accession>
<proteinExistence type="predicted"/>